<dbReference type="Proteomes" id="UP001177140">
    <property type="component" value="Unassembled WGS sequence"/>
</dbReference>
<dbReference type="EMBL" id="JAJJMA010113780">
    <property type="protein sequence ID" value="MCL7031591.1"/>
    <property type="molecule type" value="Genomic_DNA"/>
</dbReference>
<sequence length="116" mass="12993">MLRILSRRSSCTPFSIKASTPALGKPMDIMTALHLGENFIEKCAAQLCVLAEYCNQVDYVKLVKALCVDHHVFLINVSSAKTLGEWAGVKNPCDMIIMLTSFRYENLVMCDYSQEV</sequence>
<dbReference type="GO" id="GO:0005840">
    <property type="term" value="C:ribosome"/>
    <property type="evidence" value="ECO:0007669"/>
    <property type="project" value="UniProtKB-KW"/>
</dbReference>
<evidence type="ECO:0000256" key="1">
    <source>
        <dbReference type="ARBA" id="ARBA00022980"/>
    </source>
</evidence>
<dbReference type="AlphaFoldDB" id="A0AA41S7W1"/>
<evidence type="ECO:0000256" key="2">
    <source>
        <dbReference type="ARBA" id="ARBA00023274"/>
    </source>
</evidence>
<dbReference type="SUPFAM" id="SSF55315">
    <property type="entry name" value="L30e-like"/>
    <property type="match status" value="1"/>
</dbReference>
<proteinExistence type="predicted"/>
<accession>A0AA41S7W1</accession>
<reference evidence="4" key="1">
    <citation type="submission" date="2022-03" db="EMBL/GenBank/DDBJ databases">
        <title>A functionally conserved STORR gene fusion in Papaver species that diverged 16.8 million years ago.</title>
        <authorList>
            <person name="Catania T."/>
        </authorList>
    </citation>
    <scope>NUCLEOTIDE SEQUENCE</scope>
    <source>
        <strain evidence="4">S-191538</strain>
    </source>
</reference>
<evidence type="ECO:0000313" key="5">
    <source>
        <dbReference type="Proteomes" id="UP001177140"/>
    </source>
</evidence>
<comment type="caution">
    <text evidence="4">The sequence shown here is derived from an EMBL/GenBank/DDBJ whole genome shotgun (WGS) entry which is preliminary data.</text>
</comment>
<dbReference type="InterPro" id="IPR004038">
    <property type="entry name" value="Ribosomal_eL8/eL30/eS12/Gad45"/>
</dbReference>
<protein>
    <recommendedName>
        <fullName evidence="3">Ribosomal protein eL8/eL30/eS12/Gadd45 domain-containing protein</fullName>
    </recommendedName>
</protein>
<dbReference type="InterPro" id="IPR029064">
    <property type="entry name" value="Ribosomal_eL30-like_sf"/>
</dbReference>
<keyword evidence="5" id="KW-1185">Reference proteome</keyword>
<dbReference type="Gene3D" id="3.30.1330.30">
    <property type="match status" value="1"/>
</dbReference>
<organism evidence="4 5">
    <name type="scientific">Papaver nudicaule</name>
    <name type="common">Iceland poppy</name>
    <dbReference type="NCBI Taxonomy" id="74823"/>
    <lineage>
        <taxon>Eukaryota</taxon>
        <taxon>Viridiplantae</taxon>
        <taxon>Streptophyta</taxon>
        <taxon>Embryophyta</taxon>
        <taxon>Tracheophyta</taxon>
        <taxon>Spermatophyta</taxon>
        <taxon>Magnoliopsida</taxon>
        <taxon>Ranunculales</taxon>
        <taxon>Papaveraceae</taxon>
        <taxon>Papaveroideae</taxon>
        <taxon>Papaver</taxon>
    </lineage>
</organism>
<feature type="domain" description="Ribosomal protein eL8/eL30/eS12/Gadd45" evidence="3">
    <location>
        <begin position="40"/>
        <end position="102"/>
    </location>
</feature>
<dbReference type="PANTHER" id="PTHR11843">
    <property type="entry name" value="40S RIBOSOMAL PROTEIN S12"/>
    <property type="match status" value="1"/>
</dbReference>
<name>A0AA41S7W1_PAPNU</name>
<evidence type="ECO:0000313" key="4">
    <source>
        <dbReference type="EMBL" id="MCL7031591.1"/>
    </source>
</evidence>
<dbReference type="GO" id="GO:1990904">
    <property type="term" value="C:ribonucleoprotein complex"/>
    <property type="evidence" value="ECO:0007669"/>
    <property type="project" value="UniProtKB-KW"/>
</dbReference>
<keyword evidence="1" id="KW-0689">Ribosomal protein</keyword>
<evidence type="ECO:0000259" key="3">
    <source>
        <dbReference type="Pfam" id="PF01248"/>
    </source>
</evidence>
<dbReference type="Pfam" id="PF01248">
    <property type="entry name" value="Ribosomal_L7Ae"/>
    <property type="match status" value="1"/>
</dbReference>
<gene>
    <name evidence="4" type="ORF">MKW94_018453</name>
</gene>
<keyword evidence="2" id="KW-0687">Ribonucleoprotein</keyword>